<name>A0A2G1UNY1_9GAMM</name>
<gene>
    <name evidence="3" type="ORF">CLH61_03770</name>
</gene>
<evidence type="ECO:0000259" key="2">
    <source>
        <dbReference type="Pfam" id="PF13439"/>
    </source>
</evidence>
<dbReference type="GO" id="GO:1901135">
    <property type="term" value="P:carbohydrate derivative metabolic process"/>
    <property type="evidence" value="ECO:0007669"/>
    <property type="project" value="UniProtKB-ARBA"/>
</dbReference>
<dbReference type="Proteomes" id="UP000231409">
    <property type="component" value="Unassembled WGS sequence"/>
</dbReference>
<dbReference type="InterPro" id="IPR028098">
    <property type="entry name" value="Glyco_trans_4-like_N"/>
</dbReference>
<evidence type="ECO:0008006" key="5">
    <source>
        <dbReference type="Google" id="ProtNLM"/>
    </source>
</evidence>
<reference evidence="3 4" key="1">
    <citation type="submission" date="2017-09" db="EMBL/GenBank/DDBJ databases">
        <title>The draft genome sequences of Marinobacter sp. PWS21.</title>
        <authorList>
            <person name="Cao J."/>
        </authorList>
    </citation>
    <scope>NUCLEOTIDE SEQUENCE [LARGE SCALE GENOMIC DNA]</scope>
    <source>
        <strain evidence="3 4">PWS21</strain>
    </source>
</reference>
<dbReference type="RefSeq" id="WP_099613383.1">
    <property type="nucleotide sequence ID" value="NZ_KZ319368.1"/>
</dbReference>
<dbReference type="Gene3D" id="3.40.50.2000">
    <property type="entry name" value="Glycogen Phosphorylase B"/>
    <property type="match status" value="2"/>
</dbReference>
<dbReference type="Pfam" id="PF13439">
    <property type="entry name" value="Glyco_transf_4"/>
    <property type="match status" value="1"/>
</dbReference>
<dbReference type="EMBL" id="NTFH01000004">
    <property type="protein sequence ID" value="PHQ16217.1"/>
    <property type="molecule type" value="Genomic_DNA"/>
</dbReference>
<accession>A0A2G1UNY1</accession>
<keyword evidence="4" id="KW-1185">Reference proteome</keyword>
<sequence length="371" mass="41553">MKLAIIMDRYDNPYAGTESQVLKLLEGLQEKGWDVRFAVFRETDYSRSDAFPVEIEHLGVASISNPRSWWTVYRYARGLAEDGYRVVHVFFNDASVICPPMMRLAGVKSLISRRDMGFWYSGLYLRALRLTDRFVHGVVCNSKAVAEITARLEGVPESKLHVIYNGYPNDIQTDASNQDELTSLAAQEQPCVIGIVANLRPIKRIGDLIEAVARLNELGRNVELRVVGGGDQAPYLQIAEQLGIAHLVRFLGSQPEPERYISEFDIAALCSETEGFSNAIIEYLRCGKPVVCSNTGGNPEIIAEGVNGYLYDVGDVTSLADRLLTLVDDPIKRETMGRANREQMFGRYSLEAMLNQHIRLYQNVEPRVAEA</sequence>
<evidence type="ECO:0000259" key="1">
    <source>
        <dbReference type="Pfam" id="PF00534"/>
    </source>
</evidence>
<dbReference type="AlphaFoldDB" id="A0A2G1UNY1"/>
<protein>
    <recommendedName>
        <fullName evidence="5">Glycosyl transferase family 1</fullName>
    </recommendedName>
</protein>
<dbReference type="Pfam" id="PF00534">
    <property type="entry name" value="Glycos_transf_1"/>
    <property type="match status" value="1"/>
</dbReference>
<evidence type="ECO:0000313" key="4">
    <source>
        <dbReference type="Proteomes" id="UP000231409"/>
    </source>
</evidence>
<organism evidence="3 4">
    <name type="scientific">Marinobacter profundi</name>
    <dbReference type="NCBI Taxonomy" id="2666256"/>
    <lineage>
        <taxon>Bacteria</taxon>
        <taxon>Pseudomonadati</taxon>
        <taxon>Pseudomonadota</taxon>
        <taxon>Gammaproteobacteria</taxon>
        <taxon>Pseudomonadales</taxon>
        <taxon>Marinobacteraceae</taxon>
        <taxon>Marinobacter</taxon>
    </lineage>
</organism>
<proteinExistence type="predicted"/>
<evidence type="ECO:0000313" key="3">
    <source>
        <dbReference type="EMBL" id="PHQ16217.1"/>
    </source>
</evidence>
<dbReference type="PANTHER" id="PTHR12526:SF630">
    <property type="entry name" value="GLYCOSYLTRANSFERASE"/>
    <property type="match status" value="1"/>
</dbReference>
<comment type="caution">
    <text evidence="3">The sequence shown here is derived from an EMBL/GenBank/DDBJ whole genome shotgun (WGS) entry which is preliminary data.</text>
</comment>
<feature type="domain" description="Glycosyltransferase subfamily 4-like N-terminal" evidence="2">
    <location>
        <begin position="16"/>
        <end position="167"/>
    </location>
</feature>
<dbReference type="GO" id="GO:0016757">
    <property type="term" value="F:glycosyltransferase activity"/>
    <property type="evidence" value="ECO:0007669"/>
    <property type="project" value="InterPro"/>
</dbReference>
<dbReference type="PANTHER" id="PTHR12526">
    <property type="entry name" value="GLYCOSYLTRANSFERASE"/>
    <property type="match status" value="1"/>
</dbReference>
<dbReference type="InterPro" id="IPR001296">
    <property type="entry name" value="Glyco_trans_1"/>
</dbReference>
<dbReference type="SUPFAM" id="SSF53756">
    <property type="entry name" value="UDP-Glycosyltransferase/glycogen phosphorylase"/>
    <property type="match status" value="1"/>
</dbReference>
<feature type="domain" description="Glycosyl transferase family 1" evidence="1">
    <location>
        <begin position="183"/>
        <end position="342"/>
    </location>
</feature>